<keyword evidence="3" id="KW-1185">Reference proteome</keyword>
<feature type="region of interest" description="Disordered" evidence="1">
    <location>
        <begin position="175"/>
        <end position="196"/>
    </location>
</feature>
<dbReference type="EMBL" id="QKYT01000531">
    <property type="protein sequence ID" value="RIA83951.1"/>
    <property type="molecule type" value="Genomic_DNA"/>
</dbReference>
<evidence type="ECO:0000256" key="1">
    <source>
        <dbReference type="SAM" id="MobiDB-lite"/>
    </source>
</evidence>
<proteinExistence type="predicted"/>
<dbReference type="AlphaFoldDB" id="A0A397SMA8"/>
<name>A0A397SMA8_9GLOM</name>
<evidence type="ECO:0000313" key="3">
    <source>
        <dbReference type="Proteomes" id="UP000265703"/>
    </source>
</evidence>
<organism evidence="2 3">
    <name type="scientific">Glomus cerebriforme</name>
    <dbReference type="NCBI Taxonomy" id="658196"/>
    <lineage>
        <taxon>Eukaryota</taxon>
        <taxon>Fungi</taxon>
        <taxon>Fungi incertae sedis</taxon>
        <taxon>Mucoromycota</taxon>
        <taxon>Glomeromycotina</taxon>
        <taxon>Glomeromycetes</taxon>
        <taxon>Glomerales</taxon>
        <taxon>Glomeraceae</taxon>
        <taxon>Glomus</taxon>
    </lineage>
</organism>
<dbReference type="Proteomes" id="UP000265703">
    <property type="component" value="Unassembled WGS sequence"/>
</dbReference>
<accession>A0A397SMA8</accession>
<sequence>MEEKILPPKTEVIRKYKTKELINFLRKEEDLAVMECQVDLRQILWISPRNLINGNYAHIRHTNLRKVLGKYGIDSNDMKKIPPFVPEPENNQERDFPRSSIHGNEITGRVDYAIKKVIDVINEELIAITENKQRPWKDLLLFTDDAELRQATGEINADITEESIKSEILLKTSSRKRTNEDKDDDAPAHLSKTIQESPIPWQISSDSIRRFLNGFNDEIRKHILNQDKVIDERAKKIIRL</sequence>
<protein>
    <submittedName>
        <fullName evidence="2">Uncharacterized protein</fullName>
    </submittedName>
</protein>
<reference evidence="2 3" key="1">
    <citation type="submission" date="2018-06" db="EMBL/GenBank/DDBJ databases">
        <title>Comparative genomics reveals the genomic features of Rhizophagus irregularis, R. cerebriforme, R. diaphanum and Gigaspora rosea, and their symbiotic lifestyle signature.</title>
        <authorList>
            <person name="Morin E."/>
            <person name="San Clemente H."/>
            <person name="Chen E.C.H."/>
            <person name="De La Providencia I."/>
            <person name="Hainaut M."/>
            <person name="Kuo A."/>
            <person name="Kohler A."/>
            <person name="Murat C."/>
            <person name="Tang N."/>
            <person name="Roy S."/>
            <person name="Loubradou J."/>
            <person name="Henrissat B."/>
            <person name="Grigoriev I.V."/>
            <person name="Corradi N."/>
            <person name="Roux C."/>
            <person name="Martin F.M."/>
        </authorList>
    </citation>
    <scope>NUCLEOTIDE SEQUENCE [LARGE SCALE GENOMIC DNA]</scope>
    <source>
        <strain evidence="2 3">DAOM 227022</strain>
    </source>
</reference>
<gene>
    <name evidence="2" type="ORF">C1645_833039</name>
</gene>
<feature type="region of interest" description="Disordered" evidence="1">
    <location>
        <begin position="81"/>
        <end position="101"/>
    </location>
</feature>
<comment type="caution">
    <text evidence="2">The sequence shown here is derived from an EMBL/GenBank/DDBJ whole genome shotgun (WGS) entry which is preliminary data.</text>
</comment>
<evidence type="ECO:0000313" key="2">
    <source>
        <dbReference type="EMBL" id="RIA83951.1"/>
    </source>
</evidence>